<protein>
    <recommendedName>
        <fullName evidence="2">ASX DEUBAD domain-containing protein</fullName>
    </recommendedName>
</protein>
<evidence type="ECO:0000259" key="2">
    <source>
        <dbReference type="Pfam" id="PF13919"/>
    </source>
</evidence>
<keyword evidence="4" id="KW-1185">Reference proteome</keyword>
<evidence type="ECO:0000313" key="3">
    <source>
        <dbReference type="EMBL" id="KAJ4369971.1"/>
    </source>
</evidence>
<accession>A0A9W9CMC9</accession>
<dbReference type="EMBL" id="JAPEUY010000009">
    <property type="protein sequence ID" value="KAJ4369971.1"/>
    <property type="molecule type" value="Genomic_DNA"/>
</dbReference>
<comment type="caution">
    <text evidence="3">The sequence shown here is derived from an EMBL/GenBank/DDBJ whole genome shotgun (WGS) entry which is preliminary data.</text>
</comment>
<feature type="region of interest" description="Disordered" evidence="1">
    <location>
        <begin position="1"/>
        <end position="92"/>
    </location>
</feature>
<gene>
    <name evidence="3" type="ORF">N0V83_005735</name>
</gene>
<evidence type="ECO:0000313" key="4">
    <source>
        <dbReference type="Proteomes" id="UP001140560"/>
    </source>
</evidence>
<feature type="compositionally biased region" description="Basic and acidic residues" evidence="1">
    <location>
        <begin position="67"/>
        <end position="80"/>
    </location>
</feature>
<name>A0A9W9CMC9_9PLEO</name>
<dbReference type="AlphaFoldDB" id="A0A9W9CMC9"/>
<organism evidence="3 4">
    <name type="scientific">Neocucurbitaria cava</name>
    <dbReference type="NCBI Taxonomy" id="798079"/>
    <lineage>
        <taxon>Eukaryota</taxon>
        <taxon>Fungi</taxon>
        <taxon>Dikarya</taxon>
        <taxon>Ascomycota</taxon>
        <taxon>Pezizomycotina</taxon>
        <taxon>Dothideomycetes</taxon>
        <taxon>Pleosporomycetidae</taxon>
        <taxon>Pleosporales</taxon>
        <taxon>Pleosporineae</taxon>
        <taxon>Cucurbitariaceae</taxon>
        <taxon>Neocucurbitaria</taxon>
    </lineage>
</organism>
<feature type="compositionally biased region" description="Low complexity" evidence="1">
    <location>
        <begin position="1"/>
        <end position="11"/>
    </location>
</feature>
<evidence type="ECO:0000256" key="1">
    <source>
        <dbReference type="SAM" id="MobiDB-lite"/>
    </source>
</evidence>
<dbReference type="Pfam" id="PF13919">
    <property type="entry name" value="ASXH"/>
    <property type="match status" value="1"/>
</dbReference>
<feature type="compositionally biased region" description="Pro residues" evidence="1">
    <location>
        <begin position="28"/>
        <end position="41"/>
    </location>
</feature>
<dbReference type="Proteomes" id="UP001140560">
    <property type="component" value="Unassembled WGS sequence"/>
</dbReference>
<sequence>MSQPSQNSSPLSSPPSTPPISPQQAPAPKSPAPKQKAPPKPTGVRKAAPKKVAPTPTSSNRPTRTRKAPERFGALEEKAKPKTSPPKKGSRKVFDPVFITTNSTSRLGKADVYHMLLEGSAWTSLSTEQQHLVVAMLPQDATNRGILEKIEAGSTEGTRPRAFSMANDCFRTDVAKFKQDLVNGHLAKTWQAAAAEAVVSRAAGEYDQWKAEEAELWWGQKGE</sequence>
<proteinExistence type="predicted"/>
<dbReference type="OrthoDB" id="2289918at2759"/>
<dbReference type="InterPro" id="IPR028020">
    <property type="entry name" value="ASX_DEUBAD_dom"/>
</dbReference>
<feature type="compositionally biased region" description="Pro residues" evidence="1">
    <location>
        <begin position="12"/>
        <end position="21"/>
    </location>
</feature>
<feature type="domain" description="ASX DEUBAD" evidence="2">
    <location>
        <begin position="92"/>
        <end position="220"/>
    </location>
</feature>
<reference evidence="3" key="1">
    <citation type="submission" date="2022-10" db="EMBL/GenBank/DDBJ databases">
        <title>Tapping the CABI collections for fungal endophytes: first genome assemblies for Collariella, Neodidymelliopsis, Ascochyta clinopodiicola, Didymella pomorum, Didymosphaeria variabile, Neocosmospora piperis and Neocucurbitaria cava.</title>
        <authorList>
            <person name="Hill R."/>
        </authorList>
    </citation>
    <scope>NUCLEOTIDE SEQUENCE</scope>
    <source>
        <strain evidence="3">IMI 356814</strain>
    </source>
</reference>